<dbReference type="Pfam" id="PF00535">
    <property type="entry name" value="Glycos_transf_2"/>
    <property type="match status" value="1"/>
</dbReference>
<dbReference type="Proteomes" id="UP001501414">
    <property type="component" value="Unassembled WGS sequence"/>
</dbReference>
<dbReference type="PANTHER" id="PTHR43685:SF2">
    <property type="entry name" value="GLYCOSYLTRANSFERASE 2-LIKE DOMAIN-CONTAINING PROTEIN"/>
    <property type="match status" value="1"/>
</dbReference>
<evidence type="ECO:0000259" key="1">
    <source>
        <dbReference type="Pfam" id="PF00535"/>
    </source>
</evidence>
<organism evidence="2 3">
    <name type="scientific">Pseudonocardia kongjuensis</name>
    <dbReference type="NCBI Taxonomy" id="102227"/>
    <lineage>
        <taxon>Bacteria</taxon>
        <taxon>Bacillati</taxon>
        <taxon>Actinomycetota</taxon>
        <taxon>Actinomycetes</taxon>
        <taxon>Pseudonocardiales</taxon>
        <taxon>Pseudonocardiaceae</taxon>
        <taxon>Pseudonocardia</taxon>
    </lineage>
</organism>
<proteinExistence type="predicted"/>
<sequence>MPAPTVDVMLPFFGDPYLLRRAVRSVQRQDRADWRLTVVDDGYPDDSIALWFAGLDDDRIRYRRNPQRLGAQGNNRYCIEHVELEYFVMMGADDLMLPHYLDTVLALHDRWPGAAVVQPGVSVMDDRDQAVRPLADRVKSLLAPSGSGPREVAGEDLAVSLLRGNWLYNPSLCWRTAAVRSVTMPESADVFDLALPLQVVAEGGSMVVDDHVCFRYRRHRTSDSGSGAAAGNRFAEERRFFAAEAERMTARGWHRAARAARVHVSSRLNAAVQVPGAVLRRDPGALRALGSHLLTR</sequence>
<dbReference type="RefSeq" id="WP_344024231.1">
    <property type="nucleotide sequence ID" value="NZ_BAAAJK010000018.1"/>
</dbReference>
<feature type="domain" description="Glycosyltransferase 2-like" evidence="1">
    <location>
        <begin position="8"/>
        <end position="126"/>
    </location>
</feature>
<protein>
    <recommendedName>
        <fullName evidence="1">Glycosyltransferase 2-like domain-containing protein</fullName>
    </recommendedName>
</protein>
<dbReference type="SUPFAM" id="SSF53448">
    <property type="entry name" value="Nucleotide-diphospho-sugar transferases"/>
    <property type="match status" value="1"/>
</dbReference>
<comment type="caution">
    <text evidence="2">The sequence shown here is derived from an EMBL/GenBank/DDBJ whole genome shotgun (WGS) entry which is preliminary data.</text>
</comment>
<reference evidence="2 3" key="1">
    <citation type="journal article" date="2019" name="Int. J. Syst. Evol. Microbiol.">
        <title>The Global Catalogue of Microorganisms (GCM) 10K type strain sequencing project: providing services to taxonomists for standard genome sequencing and annotation.</title>
        <authorList>
            <consortium name="The Broad Institute Genomics Platform"/>
            <consortium name="The Broad Institute Genome Sequencing Center for Infectious Disease"/>
            <person name="Wu L."/>
            <person name="Ma J."/>
        </authorList>
    </citation>
    <scope>NUCLEOTIDE SEQUENCE [LARGE SCALE GENOMIC DNA]</scope>
    <source>
        <strain evidence="2 3">JCM 11896</strain>
    </source>
</reference>
<dbReference type="InterPro" id="IPR050834">
    <property type="entry name" value="Glycosyltransf_2"/>
</dbReference>
<accession>A0ABN1XXQ6</accession>
<dbReference type="EMBL" id="BAAAJK010000018">
    <property type="protein sequence ID" value="GAA1392572.1"/>
    <property type="molecule type" value="Genomic_DNA"/>
</dbReference>
<gene>
    <name evidence="2" type="ORF">GCM10009613_37650</name>
</gene>
<dbReference type="CDD" id="cd00761">
    <property type="entry name" value="Glyco_tranf_GTA_type"/>
    <property type="match status" value="1"/>
</dbReference>
<dbReference type="InterPro" id="IPR029044">
    <property type="entry name" value="Nucleotide-diphossugar_trans"/>
</dbReference>
<dbReference type="Gene3D" id="3.90.550.10">
    <property type="entry name" value="Spore Coat Polysaccharide Biosynthesis Protein SpsA, Chain A"/>
    <property type="match status" value="1"/>
</dbReference>
<name>A0ABN1XXQ6_9PSEU</name>
<evidence type="ECO:0000313" key="3">
    <source>
        <dbReference type="Proteomes" id="UP001501414"/>
    </source>
</evidence>
<evidence type="ECO:0000313" key="2">
    <source>
        <dbReference type="EMBL" id="GAA1392572.1"/>
    </source>
</evidence>
<keyword evidence="3" id="KW-1185">Reference proteome</keyword>
<dbReference type="PANTHER" id="PTHR43685">
    <property type="entry name" value="GLYCOSYLTRANSFERASE"/>
    <property type="match status" value="1"/>
</dbReference>
<dbReference type="InterPro" id="IPR001173">
    <property type="entry name" value="Glyco_trans_2-like"/>
</dbReference>